<evidence type="ECO:0000256" key="2">
    <source>
        <dbReference type="ARBA" id="ARBA00008817"/>
    </source>
</evidence>
<dbReference type="STRING" id="1095629.A0A0C9XPP6"/>
<evidence type="ECO:0000256" key="11">
    <source>
        <dbReference type="ARBA" id="ARBA00030422"/>
    </source>
</evidence>
<evidence type="ECO:0000256" key="9">
    <source>
        <dbReference type="ARBA" id="ARBA00023128"/>
    </source>
</evidence>
<dbReference type="PANTHER" id="PTHR12388:SF0">
    <property type="entry name" value="MITOCHONDRIAL IMPORT INNER MEMBRANE TRANSLOCASE SUBUNIT TIM16"/>
    <property type="match status" value="1"/>
</dbReference>
<protein>
    <recommendedName>
        <fullName evidence="4">Mitochondrial import inner membrane translocase subunit TIM16</fullName>
    </recommendedName>
    <alternativeName>
        <fullName evidence="3">Mitochondrial import inner membrane translocase subunit tim16</fullName>
    </alternativeName>
    <alternativeName>
        <fullName evidence="11 12">Presequence translocated-associated motor subunit PAM16</fullName>
    </alternativeName>
</protein>
<keyword evidence="5" id="KW-0813">Transport</keyword>
<keyword evidence="9" id="KW-0496">Mitochondrion</keyword>
<comment type="similarity">
    <text evidence="2">Belongs to the TIM16/PAM16 family.</text>
</comment>
<keyword evidence="15" id="KW-1185">Reference proteome</keyword>
<keyword evidence="6" id="KW-0999">Mitochondrion inner membrane</keyword>
<keyword evidence="7" id="KW-0653">Protein transport</keyword>
<gene>
    <name evidence="14" type="ORF">K443DRAFT_676686</name>
</gene>
<keyword evidence="10" id="KW-0472">Membrane</keyword>
<dbReference type="GO" id="GO:0030150">
    <property type="term" value="P:protein import into mitochondrial matrix"/>
    <property type="evidence" value="ECO:0007669"/>
    <property type="project" value="InterPro"/>
</dbReference>
<evidence type="ECO:0000256" key="4">
    <source>
        <dbReference type="ARBA" id="ARBA00020721"/>
    </source>
</evidence>
<dbReference type="HOGENOM" id="CLU_101461_1_0_1"/>
<comment type="subcellular location">
    <subcellularLocation>
        <location evidence="1">Mitochondrion inner membrane</location>
        <topology evidence="1">Peripheral membrane protein</topology>
    </subcellularLocation>
</comment>
<evidence type="ECO:0000256" key="1">
    <source>
        <dbReference type="ARBA" id="ARBA00004637"/>
    </source>
</evidence>
<dbReference type="Pfam" id="PF03656">
    <property type="entry name" value="Pam16"/>
    <property type="match status" value="1"/>
</dbReference>
<dbReference type="Proteomes" id="UP000054477">
    <property type="component" value="Unassembled WGS sequence"/>
</dbReference>
<dbReference type="GO" id="GO:0005744">
    <property type="term" value="C:TIM23 mitochondrial import inner membrane translocase complex"/>
    <property type="evidence" value="ECO:0007669"/>
    <property type="project" value="InterPro"/>
</dbReference>
<dbReference type="EMBL" id="KN838579">
    <property type="protein sequence ID" value="KIK03509.1"/>
    <property type="molecule type" value="Genomic_DNA"/>
</dbReference>
<feature type="region of interest" description="Disordered" evidence="13">
    <location>
        <begin position="92"/>
        <end position="124"/>
    </location>
</feature>
<evidence type="ECO:0000313" key="14">
    <source>
        <dbReference type="EMBL" id="KIK03509.1"/>
    </source>
</evidence>
<dbReference type="InterPro" id="IPR036869">
    <property type="entry name" value="J_dom_sf"/>
</dbReference>
<dbReference type="PANTHER" id="PTHR12388">
    <property type="entry name" value="MITOCHONDRIA ASSOCIATED GRANULOCYTE MACROPHAGE CSF SIGNALING MOLECULE"/>
    <property type="match status" value="1"/>
</dbReference>
<reference evidence="15" key="2">
    <citation type="submission" date="2015-01" db="EMBL/GenBank/DDBJ databases">
        <title>Evolutionary Origins and Diversification of the Mycorrhizal Mutualists.</title>
        <authorList>
            <consortium name="DOE Joint Genome Institute"/>
            <consortium name="Mycorrhizal Genomics Consortium"/>
            <person name="Kohler A."/>
            <person name="Kuo A."/>
            <person name="Nagy L.G."/>
            <person name="Floudas D."/>
            <person name="Copeland A."/>
            <person name="Barry K.W."/>
            <person name="Cichocki N."/>
            <person name="Veneault-Fourrey C."/>
            <person name="LaButti K."/>
            <person name="Lindquist E.A."/>
            <person name="Lipzen A."/>
            <person name="Lundell T."/>
            <person name="Morin E."/>
            <person name="Murat C."/>
            <person name="Riley R."/>
            <person name="Ohm R."/>
            <person name="Sun H."/>
            <person name="Tunlid A."/>
            <person name="Henrissat B."/>
            <person name="Grigoriev I.V."/>
            <person name="Hibbett D.S."/>
            <person name="Martin F."/>
        </authorList>
    </citation>
    <scope>NUCLEOTIDE SEQUENCE [LARGE SCALE GENOMIC DNA]</scope>
    <source>
        <strain evidence="15">LaAM-08-1</strain>
    </source>
</reference>
<evidence type="ECO:0000256" key="12">
    <source>
        <dbReference type="ARBA" id="ARBA00031407"/>
    </source>
</evidence>
<evidence type="ECO:0000256" key="10">
    <source>
        <dbReference type="ARBA" id="ARBA00023136"/>
    </source>
</evidence>
<dbReference type="InterPro" id="IPR005341">
    <property type="entry name" value="Tim16"/>
</dbReference>
<evidence type="ECO:0000256" key="3">
    <source>
        <dbReference type="ARBA" id="ARBA00013571"/>
    </source>
</evidence>
<evidence type="ECO:0000256" key="6">
    <source>
        <dbReference type="ARBA" id="ARBA00022792"/>
    </source>
</evidence>
<evidence type="ECO:0000256" key="13">
    <source>
        <dbReference type="SAM" id="MobiDB-lite"/>
    </source>
</evidence>
<name>A0A0C9XPP6_9AGAR</name>
<sequence length="164" mass="17681">MASPRVIVQIFISGSKAVGKAFLEAGRQAVKNAKTSPQGVLGNDVAGVGNANSGSAADQLTRQHRMTLDEAQLILNVKRETPMEQIMKNYEHLFKSNAPPPKPDKPVPKKQALPSHSHYLQSKVVRARERIEAQLKITEAQSEAELAGGAKNEASNSPPPPESQ</sequence>
<evidence type="ECO:0000256" key="8">
    <source>
        <dbReference type="ARBA" id="ARBA00023010"/>
    </source>
</evidence>
<evidence type="ECO:0000313" key="15">
    <source>
        <dbReference type="Proteomes" id="UP000054477"/>
    </source>
</evidence>
<dbReference type="OrthoDB" id="10262892at2759"/>
<organism evidence="14 15">
    <name type="scientific">Laccaria amethystina LaAM-08-1</name>
    <dbReference type="NCBI Taxonomy" id="1095629"/>
    <lineage>
        <taxon>Eukaryota</taxon>
        <taxon>Fungi</taxon>
        <taxon>Dikarya</taxon>
        <taxon>Basidiomycota</taxon>
        <taxon>Agaricomycotina</taxon>
        <taxon>Agaricomycetes</taxon>
        <taxon>Agaricomycetidae</taxon>
        <taxon>Agaricales</taxon>
        <taxon>Agaricineae</taxon>
        <taxon>Hydnangiaceae</taxon>
        <taxon>Laccaria</taxon>
    </lineage>
</organism>
<feature type="region of interest" description="Disordered" evidence="13">
    <location>
        <begin position="140"/>
        <end position="164"/>
    </location>
</feature>
<evidence type="ECO:0000256" key="7">
    <source>
        <dbReference type="ARBA" id="ARBA00022927"/>
    </source>
</evidence>
<dbReference type="Gene3D" id="1.10.287.110">
    <property type="entry name" value="DnaJ domain"/>
    <property type="match status" value="1"/>
</dbReference>
<dbReference type="AlphaFoldDB" id="A0A0C9XPP6"/>
<accession>A0A0C9XPP6</accession>
<keyword evidence="8" id="KW-0811">Translocation</keyword>
<proteinExistence type="inferred from homology"/>
<evidence type="ECO:0000256" key="5">
    <source>
        <dbReference type="ARBA" id="ARBA00022448"/>
    </source>
</evidence>
<reference evidence="14 15" key="1">
    <citation type="submission" date="2014-04" db="EMBL/GenBank/DDBJ databases">
        <authorList>
            <consortium name="DOE Joint Genome Institute"/>
            <person name="Kuo A."/>
            <person name="Kohler A."/>
            <person name="Nagy L.G."/>
            <person name="Floudas D."/>
            <person name="Copeland A."/>
            <person name="Barry K.W."/>
            <person name="Cichocki N."/>
            <person name="Veneault-Fourrey C."/>
            <person name="LaButti K."/>
            <person name="Lindquist E.A."/>
            <person name="Lipzen A."/>
            <person name="Lundell T."/>
            <person name="Morin E."/>
            <person name="Murat C."/>
            <person name="Sun H."/>
            <person name="Tunlid A."/>
            <person name="Henrissat B."/>
            <person name="Grigoriev I.V."/>
            <person name="Hibbett D.S."/>
            <person name="Martin F."/>
            <person name="Nordberg H.P."/>
            <person name="Cantor M.N."/>
            <person name="Hua S.X."/>
        </authorList>
    </citation>
    <scope>NUCLEOTIDE SEQUENCE [LARGE SCALE GENOMIC DNA]</scope>
    <source>
        <strain evidence="14 15">LaAM-08-1</strain>
    </source>
</reference>